<dbReference type="Gene3D" id="1.10.10.10">
    <property type="entry name" value="Winged helix-like DNA-binding domain superfamily/Winged helix DNA-binding domain"/>
    <property type="match status" value="1"/>
</dbReference>
<dbReference type="InterPro" id="IPR036388">
    <property type="entry name" value="WH-like_DNA-bd_sf"/>
</dbReference>
<reference evidence="6" key="2">
    <citation type="submission" date="2020-09" db="EMBL/GenBank/DDBJ databases">
        <authorList>
            <person name="Sun Q."/>
            <person name="Sedlacek I."/>
        </authorList>
    </citation>
    <scope>NUCLEOTIDE SEQUENCE</scope>
    <source>
        <strain evidence="6">CCM 7086</strain>
    </source>
</reference>
<dbReference type="PANTHER" id="PTHR48111">
    <property type="entry name" value="REGULATOR OF RPOS"/>
    <property type="match status" value="1"/>
</dbReference>
<evidence type="ECO:0000313" key="7">
    <source>
        <dbReference type="Proteomes" id="UP000620266"/>
    </source>
</evidence>
<keyword evidence="7" id="KW-1185">Reference proteome</keyword>
<feature type="DNA-binding region" description="OmpR/PhoB-type" evidence="3">
    <location>
        <begin position="113"/>
        <end position="214"/>
    </location>
</feature>
<dbReference type="GO" id="GO:0032993">
    <property type="term" value="C:protein-DNA complex"/>
    <property type="evidence" value="ECO:0007669"/>
    <property type="project" value="TreeGrafter"/>
</dbReference>
<dbReference type="InterPro" id="IPR001789">
    <property type="entry name" value="Sig_transdc_resp-reg_receiver"/>
</dbReference>
<evidence type="ECO:0000259" key="4">
    <source>
        <dbReference type="PROSITE" id="PS50110"/>
    </source>
</evidence>
<dbReference type="SMART" id="SM00448">
    <property type="entry name" value="REC"/>
    <property type="match status" value="1"/>
</dbReference>
<dbReference type="AlphaFoldDB" id="A0A8J2XXU0"/>
<dbReference type="InterPro" id="IPR016032">
    <property type="entry name" value="Sig_transdc_resp-reg_C-effctor"/>
</dbReference>
<sequence length="219" mass="24559">MTTVLLLEDEVDLREEVADFLMSEGYRVLEAGTVGGFESMIDAFDIAIIDVGLPDGDGMQVAARLRAARPKCGIVMFTAQGGLKNKIASLRESSDFYLVKPVSFEELAAHLAALERRVSTSWQLHVRERKLVSPSGHSELLNEQEMILMELLVRHAGEIVSRKAIAAASGVDWLQFDERRLDQTVSRLRRRWLRNSGKELPCRTEHGKGFIFSAEIDLF</sequence>
<dbReference type="SMART" id="SM00862">
    <property type="entry name" value="Trans_reg_C"/>
    <property type="match status" value="1"/>
</dbReference>
<dbReference type="GO" id="GO:0006355">
    <property type="term" value="P:regulation of DNA-templated transcription"/>
    <property type="evidence" value="ECO:0007669"/>
    <property type="project" value="InterPro"/>
</dbReference>
<evidence type="ECO:0000256" key="1">
    <source>
        <dbReference type="ARBA" id="ARBA00023125"/>
    </source>
</evidence>
<dbReference type="PROSITE" id="PS51755">
    <property type="entry name" value="OMPR_PHOB"/>
    <property type="match status" value="1"/>
</dbReference>
<feature type="modified residue" description="4-aspartylphosphate" evidence="2">
    <location>
        <position position="50"/>
    </location>
</feature>
<feature type="domain" description="OmpR/PhoB-type" evidence="5">
    <location>
        <begin position="113"/>
        <end position="214"/>
    </location>
</feature>
<feature type="domain" description="Response regulatory" evidence="4">
    <location>
        <begin position="3"/>
        <end position="115"/>
    </location>
</feature>
<evidence type="ECO:0000256" key="2">
    <source>
        <dbReference type="PROSITE-ProRule" id="PRU00169"/>
    </source>
</evidence>
<dbReference type="GO" id="GO:0000156">
    <property type="term" value="F:phosphorelay response regulator activity"/>
    <property type="evidence" value="ECO:0007669"/>
    <property type="project" value="TreeGrafter"/>
</dbReference>
<keyword evidence="2" id="KW-0597">Phosphoprotein</keyword>
<dbReference type="SUPFAM" id="SSF52172">
    <property type="entry name" value="CheY-like"/>
    <property type="match status" value="1"/>
</dbReference>
<name>A0A8J2XXU0_9BURK</name>
<keyword evidence="1 3" id="KW-0238">DNA-binding</keyword>
<protein>
    <submittedName>
        <fullName evidence="6">Transcriptional regulator</fullName>
    </submittedName>
</protein>
<dbReference type="Pfam" id="PF00072">
    <property type="entry name" value="Response_reg"/>
    <property type="match status" value="1"/>
</dbReference>
<dbReference type="SUPFAM" id="SSF46894">
    <property type="entry name" value="C-terminal effector domain of the bipartite response regulators"/>
    <property type="match status" value="1"/>
</dbReference>
<accession>A0A8J2XXU0</accession>
<dbReference type="Gene3D" id="3.40.50.2300">
    <property type="match status" value="1"/>
</dbReference>
<dbReference type="RefSeq" id="WP_188395415.1">
    <property type="nucleotide sequence ID" value="NZ_BMCG01000002.1"/>
</dbReference>
<evidence type="ECO:0000259" key="5">
    <source>
        <dbReference type="PROSITE" id="PS51755"/>
    </source>
</evidence>
<dbReference type="PROSITE" id="PS50110">
    <property type="entry name" value="RESPONSE_REGULATORY"/>
    <property type="match status" value="1"/>
</dbReference>
<comment type="caution">
    <text evidence="6">The sequence shown here is derived from an EMBL/GenBank/DDBJ whole genome shotgun (WGS) entry which is preliminary data.</text>
</comment>
<gene>
    <name evidence="6" type="ORF">GCM10007205_13510</name>
</gene>
<evidence type="ECO:0000256" key="3">
    <source>
        <dbReference type="PROSITE-ProRule" id="PRU01091"/>
    </source>
</evidence>
<dbReference type="InterPro" id="IPR001867">
    <property type="entry name" value="OmpR/PhoB-type_DNA-bd"/>
</dbReference>
<organism evidence="6 7">
    <name type="scientific">Oxalicibacterium flavum</name>
    <dbReference type="NCBI Taxonomy" id="179467"/>
    <lineage>
        <taxon>Bacteria</taxon>
        <taxon>Pseudomonadati</taxon>
        <taxon>Pseudomonadota</taxon>
        <taxon>Betaproteobacteria</taxon>
        <taxon>Burkholderiales</taxon>
        <taxon>Oxalobacteraceae</taxon>
        <taxon>Oxalicibacterium</taxon>
    </lineage>
</organism>
<dbReference type="GO" id="GO:0000976">
    <property type="term" value="F:transcription cis-regulatory region binding"/>
    <property type="evidence" value="ECO:0007669"/>
    <property type="project" value="TreeGrafter"/>
</dbReference>
<evidence type="ECO:0000313" key="6">
    <source>
        <dbReference type="EMBL" id="GGC05659.1"/>
    </source>
</evidence>
<dbReference type="GO" id="GO:0005829">
    <property type="term" value="C:cytosol"/>
    <property type="evidence" value="ECO:0007669"/>
    <property type="project" value="TreeGrafter"/>
</dbReference>
<dbReference type="InterPro" id="IPR039420">
    <property type="entry name" value="WalR-like"/>
</dbReference>
<dbReference type="Proteomes" id="UP000620266">
    <property type="component" value="Unassembled WGS sequence"/>
</dbReference>
<proteinExistence type="predicted"/>
<dbReference type="PANTHER" id="PTHR48111:SF36">
    <property type="entry name" value="TRANSCRIPTIONAL REGULATORY PROTEIN CUTR"/>
    <property type="match status" value="1"/>
</dbReference>
<dbReference type="InterPro" id="IPR011006">
    <property type="entry name" value="CheY-like_superfamily"/>
</dbReference>
<dbReference type="Pfam" id="PF00486">
    <property type="entry name" value="Trans_reg_C"/>
    <property type="match status" value="1"/>
</dbReference>
<dbReference type="EMBL" id="BMCG01000002">
    <property type="protein sequence ID" value="GGC05659.1"/>
    <property type="molecule type" value="Genomic_DNA"/>
</dbReference>
<reference evidence="6" key="1">
    <citation type="journal article" date="2014" name="Int. J. Syst. Evol. Microbiol.">
        <title>Complete genome sequence of Corynebacterium casei LMG S-19264T (=DSM 44701T), isolated from a smear-ripened cheese.</title>
        <authorList>
            <consortium name="US DOE Joint Genome Institute (JGI-PGF)"/>
            <person name="Walter F."/>
            <person name="Albersmeier A."/>
            <person name="Kalinowski J."/>
            <person name="Ruckert C."/>
        </authorList>
    </citation>
    <scope>NUCLEOTIDE SEQUENCE</scope>
    <source>
        <strain evidence="6">CCM 7086</strain>
    </source>
</reference>